<feature type="transmembrane region" description="Helical" evidence="6">
    <location>
        <begin position="121"/>
        <end position="143"/>
    </location>
</feature>
<evidence type="ECO:0000256" key="4">
    <source>
        <dbReference type="ARBA" id="ARBA00022989"/>
    </source>
</evidence>
<evidence type="ECO:0000259" key="7">
    <source>
        <dbReference type="Pfam" id="PF11728"/>
    </source>
</evidence>
<dbReference type="STRING" id="255247.ABE41_012410"/>
<dbReference type="OrthoDB" id="357521at2"/>
<dbReference type="EMBL" id="CP016761">
    <property type="protein sequence ID" value="ANX12815.1"/>
    <property type="molecule type" value="Genomic_DNA"/>
</dbReference>
<dbReference type="InterPro" id="IPR038323">
    <property type="entry name" value="ArAE_1_C_sf"/>
</dbReference>
<gene>
    <name evidence="8" type="ORF">ABE41_012410</name>
</gene>
<dbReference type="KEGG" id="far:ABE41_012410"/>
<dbReference type="PANTHER" id="PTHR40064:SF1">
    <property type="entry name" value="MEMBRANE PROTEIN"/>
    <property type="match status" value="1"/>
</dbReference>
<keyword evidence="5 6" id="KW-0472">Membrane</keyword>
<evidence type="ECO:0000256" key="2">
    <source>
        <dbReference type="ARBA" id="ARBA00022475"/>
    </source>
</evidence>
<reference evidence="8 9" key="1">
    <citation type="submission" date="2016-08" db="EMBL/GenBank/DDBJ databases">
        <title>Complete genome sequence of Fictibacillus arsenicus G25-54, a strain with toxicity to nematodes and a potential arsenic-resistance activity.</title>
        <authorList>
            <person name="Zheng Z."/>
        </authorList>
    </citation>
    <scope>NUCLEOTIDE SEQUENCE [LARGE SCALE GENOMIC DNA]</scope>
    <source>
        <strain evidence="8 9">G25-54</strain>
    </source>
</reference>
<feature type="transmembrane region" description="Helical" evidence="6">
    <location>
        <begin position="85"/>
        <end position="109"/>
    </location>
</feature>
<evidence type="ECO:0000256" key="3">
    <source>
        <dbReference type="ARBA" id="ARBA00022692"/>
    </source>
</evidence>
<dbReference type="Pfam" id="PF11728">
    <property type="entry name" value="ArAE_1_C"/>
    <property type="match status" value="1"/>
</dbReference>
<feature type="domain" description="Putative aromatic acid exporter C-terminal" evidence="7">
    <location>
        <begin position="147"/>
        <end position="311"/>
    </location>
</feature>
<dbReference type="Gene3D" id="1.20.120.940">
    <property type="entry name" value="Putative aromatic acid exporter, C-terminal domain"/>
    <property type="match status" value="1"/>
</dbReference>
<evidence type="ECO:0000313" key="8">
    <source>
        <dbReference type="EMBL" id="ANX12815.1"/>
    </source>
</evidence>
<evidence type="ECO:0000256" key="6">
    <source>
        <dbReference type="SAM" id="Phobius"/>
    </source>
</evidence>
<dbReference type="GO" id="GO:0005886">
    <property type="term" value="C:plasma membrane"/>
    <property type="evidence" value="ECO:0007669"/>
    <property type="project" value="UniProtKB-SubCell"/>
</dbReference>
<keyword evidence="2" id="KW-1003">Cell membrane</keyword>
<proteinExistence type="predicted"/>
<keyword evidence="9" id="KW-1185">Reference proteome</keyword>
<name>A0A1B1Z5R2_9BACL</name>
<evidence type="ECO:0000313" key="9">
    <source>
        <dbReference type="Proteomes" id="UP000077412"/>
    </source>
</evidence>
<dbReference type="Proteomes" id="UP000077412">
    <property type="component" value="Chromosome"/>
</dbReference>
<dbReference type="InterPro" id="IPR010343">
    <property type="entry name" value="ArAE_1"/>
</dbReference>
<comment type="subcellular location">
    <subcellularLocation>
        <location evidence="1">Cell membrane</location>
        <topology evidence="1">Multi-pass membrane protein</topology>
    </subcellularLocation>
</comment>
<dbReference type="Pfam" id="PF06081">
    <property type="entry name" value="ArAE_1"/>
    <property type="match status" value="1"/>
</dbReference>
<dbReference type="RefSeq" id="WP_066290739.1">
    <property type="nucleotide sequence ID" value="NZ_CP016761.1"/>
</dbReference>
<accession>A0A1B1Z5R2</accession>
<protein>
    <recommendedName>
        <fullName evidence="7">Putative aromatic acid exporter C-terminal domain-containing protein</fullName>
    </recommendedName>
</protein>
<dbReference type="InterPro" id="IPR021062">
    <property type="entry name" value="ArAE_1_C"/>
</dbReference>
<evidence type="ECO:0000256" key="5">
    <source>
        <dbReference type="ARBA" id="ARBA00023136"/>
    </source>
</evidence>
<evidence type="ECO:0000256" key="1">
    <source>
        <dbReference type="ARBA" id="ARBA00004651"/>
    </source>
</evidence>
<dbReference type="PANTHER" id="PTHR40064">
    <property type="entry name" value="MEMBRANE PROTEIN-RELATED"/>
    <property type="match status" value="1"/>
</dbReference>
<organism evidence="8 9">
    <name type="scientific">Fictibacillus arsenicus</name>
    <dbReference type="NCBI Taxonomy" id="255247"/>
    <lineage>
        <taxon>Bacteria</taxon>
        <taxon>Bacillati</taxon>
        <taxon>Bacillota</taxon>
        <taxon>Bacilli</taxon>
        <taxon>Bacillales</taxon>
        <taxon>Fictibacillaceae</taxon>
        <taxon>Fictibacillus</taxon>
    </lineage>
</organism>
<keyword evidence="4 6" id="KW-1133">Transmembrane helix</keyword>
<feature type="transmembrane region" description="Helical" evidence="6">
    <location>
        <begin position="57"/>
        <end position="79"/>
    </location>
</feature>
<keyword evidence="3 6" id="KW-0812">Transmembrane</keyword>
<dbReference type="AlphaFoldDB" id="A0A1B1Z5R2"/>
<dbReference type="InterPro" id="IPR052984">
    <property type="entry name" value="UPF0421"/>
</dbReference>
<sequence length="321" mass="37316">MKFTIGYRTLKTAIGAGLAIAIAEWLKLDFYTSAGILTILCIKITKKRSVISSWERFAACLLGILFAAGFFTLIGYHFYALTLLLILFIPTIVALNLKEGIITSSVIILHLYTLQKISWSIVLNEVSIIVIGIGMGLIMNLYMPSMEKTLLNMQKELENRYKKIFHEFHLYLAHNNHEWDGKEITECADLISNAKSLAFRDVENHFLRYENQYYHYFKMREKQFEIIQRMLPILSSIDKSYIQGEKLGEFFERLGAAVHPGNTAALFLDELEKMRQEFREMHLPKDRQEFETRSKLYQLLQDIEDYLLIKKRFKINGGTNS</sequence>